<dbReference type="PROSITE" id="PS50176">
    <property type="entry name" value="ARM_REPEAT"/>
    <property type="match status" value="1"/>
</dbReference>
<proteinExistence type="predicted"/>
<protein>
    <recommendedName>
        <fullName evidence="4">Ataxin-10 domain-containing protein</fullName>
    </recommendedName>
</protein>
<dbReference type="PANTHER" id="PTHR22895">
    <property type="entry name" value="ARMADILLO REPEAT-CONTAINING PROTEIN 6"/>
    <property type="match status" value="1"/>
</dbReference>
<keyword evidence="1" id="KW-0677">Repeat</keyword>
<dbReference type="AlphaFoldDB" id="A0A7S1T7V4"/>
<dbReference type="InterPro" id="IPR019156">
    <property type="entry name" value="Ataxin-10_domain"/>
</dbReference>
<evidence type="ECO:0000313" key="5">
    <source>
        <dbReference type="EMBL" id="CAD9225990.1"/>
    </source>
</evidence>
<feature type="repeat" description="ARM" evidence="2">
    <location>
        <begin position="219"/>
        <end position="263"/>
    </location>
</feature>
<dbReference type="SUPFAM" id="SSF48371">
    <property type="entry name" value="ARM repeat"/>
    <property type="match status" value="1"/>
</dbReference>
<sequence length="503" mass="54417">MEEYDASGGIAVGVTSMEGRYVSSSSSTTTTTTTTTTTMQTSSGASAAAATAVASSIMRGPDPDQTRTGSTAGGPGNASAVTRSRHYVRNTGQWPDRPRSRSPSFTRRTGNGSGPLTSVMTQLRRVVNHEYNDIQTILGIWNTSTNESEVEKSAIGAAFLVAADPRARDQMKIVSGLELLVGVMVRHEDNAVVQENCCHMISMLAGDDHHAQEKIGNYGGVDAALRAIQTHISVVVVQERALAALCNLTLVERNRLLIGNARGIEIVIHSMQRYLREAAGVQIEGCTLLANLAFGSHVNKNAIRECNGIETILQAMREYTNDAMVQTRACLALRNISWSSEENRARIGLREGVQTLVLAMEAHCNSVTVLEQASTALCNIVLGDEQNQNHFDHCHGLETLVRAMKLYPEDAVIQERAIGLIYNRVLRGGTNLTTFCNAGGVEALVDSVTACVWHDGVLEKGTLALRYLLTVEENRVRVFRCGGIEKFVDALYVVSRRIIGGAL</sequence>
<dbReference type="Gene3D" id="1.25.10.10">
    <property type="entry name" value="Leucine-rich Repeat Variant"/>
    <property type="match status" value="2"/>
</dbReference>
<dbReference type="PANTHER" id="PTHR22895:SF0">
    <property type="entry name" value="ARMADILLO REPEAT-CONTAINING PROTEIN 6"/>
    <property type="match status" value="1"/>
</dbReference>
<gene>
    <name evidence="5" type="ORF">CCAE0312_LOCUS1299</name>
</gene>
<evidence type="ECO:0000259" key="4">
    <source>
        <dbReference type="Pfam" id="PF09759"/>
    </source>
</evidence>
<dbReference type="InterPro" id="IPR011989">
    <property type="entry name" value="ARM-like"/>
</dbReference>
<dbReference type="InterPro" id="IPR000225">
    <property type="entry name" value="Armadillo"/>
</dbReference>
<evidence type="ECO:0000256" key="2">
    <source>
        <dbReference type="PROSITE-ProRule" id="PRU00259"/>
    </source>
</evidence>
<dbReference type="SMART" id="SM00185">
    <property type="entry name" value="ARM"/>
    <property type="match status" value="7"/>
</dbReference>
<accession>A0A7S1T7V4</accession>
<organism evidence="5">
    <name type="scientific">Compsopogon caeruleus</name>
    <dbReference type="NCBI Taxonomy" id="31354"/>
    <lineage>
        <taxon>Eukaryota</taxon>
        <taxon>Rhodophyta</taxon>
        <taxon>Compsopogonophyceae</taxon>
        <taxon>Compsopogonales</taxon>
        <taxon>Compsopogonaceae</taxon>
        <taxon>Compsopogon</taxon>
    </lineage>
</organism>
<feature type="compositionally biased region" description="Low complexity" evidence="3">
    <location>
        <begin position="23"/>
        <end position="56"/>
    </location>
</feature>
<feature type="domain" description="Ataxin-10" evidence="4">
    <location>
        <begin position="287"/>
        <end position="347"/>
    </location>
</feature>
<feature type="region of interest" description="Disordered" evidence="3">
    <location>
        <begin position="20"/>
        <end position="117"/>
    </location>
</feature>
<evidence type="ECO:0000256" key="1">
    <source>
        <dbReference type="ARBA" id="ARBA00022737"/>
    </source>
</evidence>
<name>A0A7S1T7V4_9RHOD</name>
<reference evidence="5" key="1">
    <citation type="submission" date="2021-01" db="EMBL/GenBank/DDBJ databases">
        <authorList>
            <person name="Corre E."/>
            <person name="Pelletier E."/>
            <person name="Niang G."/>
            <person name="Scheremetjew M."/>
            <person name="Finn R."/>
            <person name="Kale V."/>
            <person name="Holt S."/>
            <person name="Cochrane G."/>
            <person name="Meng A."/>
            <person name="Brown T."/>
            <person name="Cohen L."/>
        </authorList>
    </citation>
    <scope>NUCLEOTIDE SEQUENCE</scope>
    <source>
        <strain evidence="5">SAG 36.94</strain>
    </source>
</reference>
<dbReference type="Pfam" id="PF09759">
    <property type="entry name" value="Atx10homo_assoc"/>
    <property type="match status" value="1"/>
</dbReference>
<dbReference type="InterPro" id="IPR016024">
    <property type="entry name" value="ARM-type_fold"/>
</dbReference>
<dbReference type="EMBL" id="HBGH01002386">
    <property type="protein sequence ID" value="CAD9225990.1"/>
    <property type="molecule type" value="Transcribed_RNA"/>
</dbReference>
<evidence type="ECO:0000256" key="3">
    <source>
        <dbReference type="SAM" id="MobiDB-lite"/>
    </source>
</evidence>